<dbReference type="PIRSF" id="PIRSF028757">
    <property type="entry name" value="LD-carboxypeptidase"/>
    <property type="match status" value="1"/>
</dbReference>
<evidence type="ECO:0000256" key="5">
    <source>
        <dbReference type="ARBA" id="ARBA00022825"/>
    </source>
</evidence>
<gene>
    <name evidence="8" type="ORF">CDN99_12910</name>
</gene>
<dbReference type="AlphaFoldDB" id="A0A246JCD3"/>
<evidence type="ECO:0000256" key="2">
    <source>
        <dbReference type="ARBA" id="ARBA00022645"/>
    </source>
</evidence>
<dbReference type="GO" id="GO:0004180">
    <property type="term" value="F:carboxypeptidase activity"/>
    <property type="evidence" value="ECO:0007669"/>
    <property type="project" value="UniProtKB-KW"/>
</dbReference>
<accession>A0A246JCD3</accession>
<dbReference type="PROSITE" id="PS51257">
    <property type="entry name" value="PROKAR_LIPOPROTEIN"/>
    <property type="match status" value="1"/>
</dbReference>
<dbReference type="Pfam" id="PF17676">
    <property type="entry name" value="Peptidase_S66C"/>
    <property type="match status" value="1"/>
</dbReference>
<comment type="caution">
    <text evidence="8">The sequence shown here is derived from an EMBL/GenBank/DDBJ whole genome shotgun (WGS) entry which is preliminary data.</text>
</comment>
<dbReference type="InterPro" id="IPR027461">
    <property type="entry name" value="Carboxypeptidase_A_C_sf"/>
</dbReference>
<keyword evidence="4" id="KW-0378">Hydrolase</keyword>
<proteinExistence type="inferred from homology"/>
<evidence type="ECO:0000256" key="1">
    <source>
        <dbReference type="ARBA" id="ARBA00010233"/>
    </source>
</evidence>
<dbReference type="Proteomes" id="UP000197468">
    <property type="component" value="Unassembled WGS sequence"/>
</dbReference>
<dbReference type="InterPro" id="IPR003507">
    <property type="entry name" value="S66_fam"/>
</dbReference>
<sequence>MPLDKRHFMTLSVSGLSLAACAQLPERALSVQPWWSTTWAPLQPGDVIDVIAPSSPPDDPPATIAAIQAYFARTDLKVRIPKGLIAPTRPLSAANTAERRVAFIEQALHSDAKAIWAILGGGWGSELMPLLRRMRKPARPKPVIGYSDVTALHIFFNHVWGWPTLHGIELGANGDIGNGWNRNPIDETLIVLRGKTPTLTYPLTALNAVATQAEVRDGLRVVGGNSLLLSAMKGSVNFTSDTTHAVLFIESIANGPGEVSRLLDGFLYSPLVRQASAVMFGDFIHVGGRPNPPQEQAQFDFIQRRFAALLEPGGMPVLRAENLFGHGPVNRPLPLNTPARLTLGAAPSLTARSGSE</sequence>
<evidence type="ECO:0000259" key="7">
    <source>
        <dbReference type="Pfam" id="PF17676"/>
    </source>
</evidence>
<keyword evidence="2" id="KW-0121">Carboxypeptidase</keyword>
<keyword evidence="9" id="KW-1185">Reference proteome</keyword>
<comment type="similarity">
    <text evidence="1">Belongs to the peptidase S66 family.</text>
</comment>
<keyword evidence="5" id="KW-0720">Serine protease</keyword>
<evidence type="ECO:0000313" key="9">
    <source>
        <dbReference type="Proteomes" id="UP000197468"/>
    </source>
</evidence>
<organism evidence="8 9">
    <name type="scientific">Roseateles aquatilis</name>
    <dbReference type="NCBI Taxonomy" id="431061"/>
    <lineage>
        <taxon>Bacteria</taxon>
        <taxon>Pseudomonadati</taxon>
        <taxon>Pseudomonadota</taxon>
        <taxon>Betaproteobacteria</taxon>
        <taxon>Burkholderiales</taxon>
        <taxon>Sphaerotilaceae</taxon>
        <taxon>Roseateles</taxon>
    </lineage>
</organism>
<protein>
    <recommendedName>
        <fullName evidence="10">LD-carboxypeptidase</fullName>
    </recommendedName>
</protein>
<dbReference type="EMBL" id="NIOF01000005">
    <property type="protein sequence ID" value="OWQ90269.1"/>
    <property type="molecule type" value="Genomic_DNA"/>
</dbReference>
<dbReference type="PANTHER" id="PTHR30237">
    <property type="entry name" value="MURAMOYLTETRAPEPTIDE CARBOXYPEPTIDASE"/>
    <property type="match status" value="1"/>
</dbReference>
<feature type="domain" description="LD-carboxypeptidase N-terminal" evidence="6">
    <location>
        <begin position="48"/>
        <end position="167"/>
    </location>
</feature>
<evidence type="ECO:0000259" key="6">
    <source>
        <dbReference type="Pfam" id="PF02016"/>
    </source>
</evidence>
<dbReference type="InterPro" id="IPR040449">
    <property type="entry name" value="Peptidase_S66_N"/>
</dbReference>
<feature type="domain" description="LD-carboxypeptidase C-terminal" evidence="7">
    <location>
        <begin position="220"/>
        <end position="341"/>
    </location>
</feature>
<evidence type="ECO:0000313" key="8">
    <source>
        <dbReference type="EMBL" id="OWQ90269.1"/>
    </source>
</evidence>
<dbReference type="GO" id="GO:0008236">
    <property type="term" value="F:serine-type peptidase activity"/>
    <property type="evidence" value="ECO:0007669"/>
    <property type="project" value="UniProtKB-KW"/>
</dbReference>
<dbReference type="GO" id="GO:0006508">
    <property type="term" value="P:proteolysis"/>
    <property type="evidence" value="ECO:0007669"/>
    <property type="project" value="UniProtKB-KW"/>
</dbReference>
<dbReference type="InterPro" id="IPR040921">
    <property type="entry name" value="Peptidase_S66C"/>
</dbReference>
<name>A0A246JCD3_9BURK</name>
<evidence type="ECO:0000256" key="3">
    <source>
        <dbReference type="ARBA" id="ARBA00022670"/>
    </source>
</evidence>
<dbReference type="InterPro" id="IPR027478">
    <property type="entry name" value="LdcA_N"/>
</dbReference>
<dbReference type="SUPFAM" id="SSF141986">
    <property type="entry name" value="LD-carboxypeptidase A C-terminal domain-like"/>
    <property type="match status" value="1"/>
</dbReference>
<dbReference type="InterPro" id="IPR029062">
    <property type="entry name" value="Class_I_gatase-like"/>
</dbReference>
<keyword evidence="3" id="KW-0645">Protease</keyword>
<reference evidence="8 9" key="1">
    <citation type="journal article" date="2008" name="Int. J. Syst. Evol. Microbiol.">
        <title>Description of Roseateles aquatilis sp. nov. and Roseateles terrae sp. nov., in the class Betaproteobacteria, and emended description of the genus Roseateles.</title>
        <authorList>
            <person name="Gomila M."/>
            <person name="Bowien B."/>
            <person name="Falsen E."/>
            <person name="Moore E.R."/>
            <person name="Lalucat J."/>
        </authorList>
    </citation>
    <scope>NUCLEOTIDE SEQUENCE [LARGE SCALE GENOMIC DNA]</scope>
    <source>
        <strain evidence="8 9">CCUG 48205</strain>
    </source>
</reference>
<dbReference type="Pfam" id="PF02016">
    <property type="entry name" value="Peptidase_S66"/>
    <property type="match status" value="1"/>
</dbReference>
<dbReference type="SUPFAM" id="SSF52317">
    <property type="entry name" value="Class I glutamine amidotransferase-like"/>
    <property type="match status" value="1"/>
</dbReference>
<dbReference type="Gene3D" id="3.40.50.10740">
    <property type="entry name" value="Class I glutamine amidotransferase-like"/>
    <property type="match status" value="1"/>
</dbReference>
<dbReference type="Gene3D" id="3.50.30.60">
    <property type="entry name" value="LD-carboxypeptidase A C-terminal domain-like"/>
    <property type="match status" value="1"/>
</dbReference>
<evidence type="ECO:0000256" key="4">
    <source>
        <dbReference type="ARBA" id="ARBA00022801"/>
    </source>
</evidence>
<dbReference type="PANTHER" id="PTHR30237:SF2">
    <property type="entry name" value="MUREIN TETRAPEPTIDE CARBOXYPEPTIDASE"/>
    <property type="match status" value="1"/>
</dbReference>
<evidence type="ECO:0008006" key="10">
    <source>
        <dbReference type="Google" id="ProtNLM"/>
    </source>
</evidence>